<feature type="transmembrane region" description="Helical" evidence="7">
    <location>
        <begin position="160"/>
        <end position="180"/>
    </location>
</feature>
<dbReference type="PANTHER" id="PTHR10806:SF6">
    <property type="entry name" value="SIGNAL PEPTIDASE COMPLEX CATALYTIC SUBUNIT SEC11"/>
    <property type="match status" value="1"/>
</dbReference>
<dbReference type="AlphaFoldDB" id="A0A7Y9YIT2"/>
<gene>
    <name evidence="8" type="ORF">BKA05_003367</name>
</gene>
<dbReference type="EC" id="3.4.21.89" evidence="5"/>
<dbReference type="PANTHER" id="PTHR10806">
    <property type="entry name" value="SIGNAL PEPTIDASE COMPLEX CATALYTIC SUBUNIT SEC11"/>
    <property type="match status" value="1"/>
</dbReference>
<evidence type="ECO:0000313" key="8">
    <source>
        <dbReference type="EMBL" id="NYI11852.1"/>
    </source>
</evidence>
<name>A0A7Y9YIT2_9ACTN</name>
<evidence type="ECO:0000313" key="9">
    <source>
        <dbReference type="Proteomes" id="UP000537326"/>
    </source>
</evidence>
<dbReference type="RefSeq" id="WP_179532481.1">
    <property type="nucleotide sequence ID" value="NZ_BAAAPP010000019.1"/>
</dbReference>
<dbReference type="InterPro" id="IPR019533">
    <property type="entry name" value="Peptidase_S26"/>
</dbReference>
<keyword evidence="4 7" id="KW-0472">Membrane</keyword>
<dbReference type="Proteomes" id="UP000537326">
    <property type="component" value="Unassembled WGS sequence"/>
</dbReference>
<keyword evidence="3 7" id="KW-1133">Transmembrane helix</keyword>
<dbReference type="InterPro" id="IPR036286">
    <property type="entry name" value="LexA/Signal_pep-like_sf"/>
</dbReference>
<protein>
    <recommendedName>
        <fullName evidence="5">Signal peptidase I</fullName>
        <ecNumber evidence="5">3.4.21.89</ecNumber>
    </recommendedName>
</protein>
<dbReference type="GO" id="GO:0004252">
    <property type="term" value="F:serine-type endopeptidase activity"/>
    <property type="evidence" value="ECO:0007669"/>
    <property type="project" value="UniProtKB-UniRule"/>
</dbReference>
<evidence type="ECO:0000256" key="2">
    <source>
        <dbReference type="ARBA" id="ARBA00022692"/>
    </source>
</evidence>
<evidence type="ECO:0000256" key="7">
    <source>
        <dbReference type="SAM" id="Phobius"/>
    </source>
</evidence>
<organism evidence="8 9">
    <name type="scientific">Nocardioides marinus</name>
    <dbReference type="NCBI Taxonomy" id="374514"/>
    <lineage>
        <taxon>Bacteria</taxon>
        <taxon>Bacillati</taxon>
        <taxon>Actinomycetota</taxon>
        <taxon>Actinomycetes</taxon>
        <taxon>Propionibacteriales</taxon>
        <taxon>Nocardioidaceae</taxon>
        <taxon>Nocardioides</taxon>
    </lineage>
</organism>
<accession>A0A7Y9YIT2</accession>
<dbReference type="EMBL" id="JACBZI010000001">
    <property type="protein sequence ID" value="NYI11852.1"/>
    <property type="molecule type" value="Genomic_DNA"/>
</dbReference>
<dbReference type="CDD" id="cd06530">
    <property type="entry name" value="S26_SPase_I"/>
    <property type="match status" value="1"/>
</dbReference>
<dbReference type="NCBIfam" id="TIGR02228">
    <property type="entry name" value="sigpep_I_arch"/>
    <property type="match status" value="1"/>
</dbReference>
<evidence type="ECO:0000256" key="5">
    <source>
        <dbReference type="NCBIfam" id="TIGR02228"/>
    </source>
</evidence>
<comment type="caution">
    <text evidence="8">The sequence shown here is derived from an EMBL/GenBank/DDBJ whole genome shotgun (WGS) entry which is preliminary data.</text>
</comment>
<feature type="compositionally biased region" description="Basic and acidic residues" evidence="6">
    <location>
        <begin position="208"/>
        <end position="218"/>
    </location>
</feature>
<evidence type="ECO:0000256" key="6">
    <source>
        <dbReference type="SAM" id="MobiDB-lite"/>
    </source>
</evidence>
<evidence type="ECO:0000256" key="4">
    <source>
        <dbReference type="ARBA" id="ARBA00023136"/>
    </source>
</evidence>
<dbReference type="GO" id="GO:0009003">
    <property type="term" value="F:signal peptidase activity"/>
    <property type="evidence" value="ECO:0007669"/>
    <property type="project" value="UniProtKB-EC"/>
</dbReference>
<keyword evidence="8" id="KW-0378">Hydrolase</keyword>
<proteinExistence type="predicted"/>
<dbReference type="SUPFAM" id="SSF51306">
    <property type="entry name" value="LexA/Signal peptidase"/>
    <property type="match status" value="1"/>
</dbReference>
<sequence>MGPGGTRHDRPDPGGRRWRLLVRLLAWCTCLAATGLVGAAVVVPRVAGATPYTVLTGSMAPAYPPGTLVVVRPVDPSQVRIGDVVTYQLRSGEPAVATHRVVGVGWSAQGERLLTTRGDANPVPDAEPVRAVQLRGRVWYSLPWVGHLNVLLTPGQHQRLVQVSALLLFLYAGGVLWRGWRTRPRGARAALPGRPRPRPVPSPTQDRGVGDREREAVG</sequence>
<reference evidence="8 9" key="1">
    <citation type="submission" date="2020-07" db="EMBL/GenBank/DDBJ databases">
        <title>Sequencing the genomes of 1000 actinobacteria strains.</title>
        <authorList>
            <person name="Klenk H.-P."/>
        </authorList>
    </citation>
    <scope>NUCLEOTIDE SEQUENCE [LARGE SCALE GENOMIC DNA]</scope>
    <source>
        <strain evidence="8 9">DSM 18248</strain>
    </source>
</reference>
<dbReference type="GO" id="GO:0016020">
    <property type="term" value="C:membrane"/>
    <property type="evidence" value="ECO:0007669"/>
    <property type="project" value="UniProtKB-SubCell"/>
</dbReference>
<evidence type="ECO:0000256" key="1">
    <source>
        <dbReference type="ARBA" id="ARBA00004370"/>
    </source>
</evidence>
<keyword evidence="9" id="KW-1185">Reference proteome</keyword>
<comment type="subcellular location">
    <subcellularLocation>
        <location evidence="1">Membrane</location>
    </subcellularLocation>
</comment>
<dbReference type="GO" id="GO:0006465">
    <property type="term" value="P:signal peptide processing"/>
    <property type="evidence" value="ECO:0007669"/>
    <property type="project" value="UniProtKB-UniRule"/>
</dbReference>
<keyword evidence="2 7" id="KW-0812">Transmembrane</keyword>
<feature type="transmembrane region" description="Helical" evidence="7">
    <location>
        <begin position="20"/>
        <end position="43"/>
    </location>
</feature>
<dbReference type="InterPro" id="IPR001733">
    <property type="entry name" value="Peptidase_S26B"/>
</dbReference>
<feature type="region of interest" description="Disordered" evidence="6">
    <location>
        <begin position="186"/>
        <end position="218"/>
    </location>
</feature>
<evidence type="ECO:0000256" key="3">
    <source>
        <dbReference type="ARBA" id="ARBA00022989"/>
    </source>
</evidence>